<dbReference type="Pfam" id="PF14869">
    <property type="entry name" value="DUF4488"/>
    <property type="match status" value="1"/>
</dbReference>
<evidence type="ECO:0000256" key="1">
    <source>
        <dbReference type="SAM" id="SignalP"/>
    </source>
</evidence>
<dbReference type="GeneID" id="69503621"/>
<dbReference type="InterPro" id="IPR027991">
    <property type="entry name" value="DUF4488"/>
</dbReference>
<comment type="caution">
    <text evidence="3">The sequence shown here is derived from an EMBL/GenBank/DDBJ whole genome shotgun (WGS) entry which is preliminary data.</text>
</comment>
<evidence type="ECO:0000313" key="3">
    <source>
        <dbReference type="EMBL" id="RHB29757.1"/>
    </source>
</evidence>
<dbReference type="RefSeq" id="WP_002562285.1">
    <property type="nucleotide sequence ID" value="NZ_CABJFV010000030.1"/>
</dbReference>
<feature type="signal peptide" evidence="1">
    <location>
        <begin position="1"/>
        <end position="22"/>
    </location>
</feature>
<keyword evidence="1" id="KW-0732">Signal</keyword>
<evidence type="ECO:0000313" key="4">
    <source>
        <dbReference type="Proteomes" id="UP000284379"/>
    </source>
</evidence>
<proteinExistence type="predicted"/>
<dbReference type="Gene3D" id="2.40.128.490">
    <property type="entry name" value="Uncharacterised protein PF14869, DUF4488"/>
    <property type="match status" value="1"/>
</dbReference>
<feature type="chain" id="PRO_5019211279" evidence="1">
    <location>
        <begin position="23"/>
        <end position="163"/>
    </location>
</feature>
<evidence type="ECO:0000259" key="2">
    <source>
        <dbReference type="Pfam" id="PF14869"/>
    </source>
</evidence>
<reference evidence="3 4" key="1">
    <citation type="submission" date="2018-08" db="EMBL/GenBank/DDBJ databases">
        <title>A genome reference for cultivated species of the human gut microbiota.</title>
        <authorList>
            <person name="Zou Y."/>
            <person name="Xue W."/>
            <person name="Luo G."/>
        </authorList>
    </citation>
    <scope>NUCLEOTIDE SEQUENCE [LARGE SCALE GENOMIC DNA]</scope>
    <source>
        <strain evidence="3 4">AM40-30BH</strain>
    </source>
</reference>
<name>A0A413V848_9BACE</name>
<accession>A0A413V848</accession>
<feature type="domain" description="DUF4488" evidence="2">
    <location>
        <begin position="32"/>
        <end position="159"/>
    </location>
</feature>
<dbReference type="AlphaFoldDB" id="A0A413V848"/>
<organism evidence="3 4">
    <name type="scientific">Bacteroides nordii</name>
    <dbReference type="NCBI Taxonomy" id="291645"/>
    <lineage>
        <taxon>Bacteria</taxon>
        <taxon>Pseudomonadati</taxon>
        <taxon>Bacteroidota</taxon>
        <taxon>Bacteroidia</taxon>
        <taxon>Bacteroidales</taxon>
        <taxon>Bacteroidaceae</taxon>
        <taxon>Bacteroides</taxon>
    </lineage>
</organism>
<dbReference type="Proteomes" id="UP000284379">
    <property type="component" value="Unassembled WGS sequence"/>
</dbReference>
<gene>
    <name evidence="3" type="ORF">DW888_19525</name>
</gene>
<protein>
    <submittedName>
        <fullName evidence="3">DUF4488 domain-containing protein</fullName>
    </submittedName>
</protein>
<dbReference type="CDD" id="cd19435">
    <property type="entry name" value="lipocalin_Bacteroides"/>
    <property type="match status" value="1"/>
</dbReference>
<dbReference type="EMBL" id="QSGO01000030">
    <property type="protein sequence ID" value="RHB29757.1"/>
    <property type="molecule type" value="Genomic_DNA"/>
</dbReference>
<sequence length="163" mass="18879">MKKLYFFTILMAMLLMVTGVMAQKKAKFQPANLKGIWQLCHYVSELPDVPGVLKPSNTFKVLSDDGRIVNFTIIPGQDAIITGYGTYKQVTEHSYKESIEKNIHLPMLDNKDNILEFEIEDNDLLHLKYFIAKDLNGNELNSWFHETWKRVEMPAVFPEDIVR</sequence>